<comment type="caution">
    <text evidence="1">The sequence shown here is derived from an EMBL/GenBank/DDBJ whole genome shotgun (WGS) entry which is preliminary data.</text>
</comment>
<dbReference type="Proteomes" id="UP000237347">
    <property type="component" value="Unassembled WGS sequence"/>
</dbReference>
<gene>
    <name evidence="1" type="ORF">CFP56_040948</name>
</gene>
<reference evidence="1 2" key="1">
    <citation type="journal article" date="2018" name="Sci. Data">
        <title>The draft genome sequence of cork oak.</title>
        <authorList>
            <person name="Ramos A.M."/>
            <person name="Usie A."/>
            <person name="Barbosa P."/>
            <person name="Barros P.M."/>
            <person name="Capote T."/>
            <person name="Chaves I."/>
            <person name="Simoes F."/>
            <person name="Abreu I."/>
            <person name="Carrasquinho I."/>
            <person name="Faro C."/>
            <person name="Guimaraes J.B."/>
            <person name="Mendonca D."/>
            <person name="Nobrega F."/>
            <person name="Rodrigues L."/>
            <person name="Saibo N.J.M."/>
            <person name="Varela M.C."/>
            <person name="Egas C."/>
            <person name="Matos J."/>
            <person name="Miguel C.M."/>
            <person name="Oliveira M.M."/>
            <person name="Ricardo C.P."/>
            <person name="Goncalves S."/>
        </authorList>
    </citation>
    <scope>NUCLEOTIDE SEQUENCE [LARGE SCALE GENOMIC DNA]</scope>
    <source>
        <strain evidence="2">cv. HL8</strain>
    </source>
</reference>
<proteinExistence type="predicted"/>
<protein>
    <submittedName>
        <fullName evidence="1">Uncharacterized protein</fullName>
    </submittedName>
</protein>
<dbReference type="AlphaFoldDB" id="A0AAW0IX92"/>
<sequence>MRDSVIKHSTNGVQIKTWLGGSANLCTLLAVSVIQSHAEMLTLLRVALLSSPRKETYESILLES</sequence>
<name>A0AAW0IX92_QUESU</name>
<keyword evidence="2" id="KW-1185">Reference proteome</keyword>
<evidence type="ECO:0000313" key="2">
    <source>
        <dbReference type="Proteomes" id="UP000237347"/>
    </source>
</evidence>
<dbReference type="EMBL" id="PKMF04000811">
    <property type="protein sequence ID" value="KAK7818781.1"/>
    <property type="molecule type" value="Genomic_DNA"/>
</dbReference>
<accession>A0AAW0IX92</accession>
<organism evidence="1 2">
    <name type="scientific">Quercus suber</name>
    <name type="common">Cork oak</name>
    <dbReference type="NCBI Taxonomy" id="58331"/>
    <lineage>
        <taxon>Eukaryota</taxon>
        <taxon>Viridiplantae</taxon>
        <taxon>Streptophyta</taxon>
        <taxon>Embryophyta</taxon>
        <taxon>Tracheophyta</taxon>
        <taxon>Spermatophyta</taxon>
        <taxon>Magnoliopsida</taxon>
        <taxon>eudicotyledons</taxon>
        <taxon>Gunneridae</taxon>
        <taxon>Pentapetalae</taxon>
        <taxon>rosids</taxon>
        <taxon>fabids</taxon>
        <taxon>Fagales</taxon>
        <taxon>Fagaceae</taxon>
        <taxon>Quercus</taxon>
    </lineage>
</organism>
<evidence type="ECO:0000313" key="1">
    <source>
        <dbReference type="EMBL" id="KAK7818781.1"/>
    </source>
</evidence>